<dbReference type="InterPro" id="IPR010982">
    <property type="entry name" value="Lambda_DNA-bd_dom_sf"/>
</dbReference>
<dbReference type="RefSeq" id="WP_301219833.1">
    <property type="nucleotide sequence ID" value="NZ_JAROCB010000004.1"/>
</dbReference>
<comment type="caution">
    <text evidence="1">The sequence shown here is derived from an EMBL/GenBank/DDBJ whole genome shotgun (WGS) entry which is preliminary data.</text>
</comment>
<organism evidence="1 2">
    <name type="scientific">Leifsonia virtsii</name>
    <dbReference type="NCBI Taxonomy" id="3035915"/>
    <lineage>
        <taxon>Bacteria</taxon>
        <taxon>Bacillati</taxon>
        <taxon>Actinomycetota</taxon>
        <taxon>Actinomycetes</taxon>
        <taxon>Micrococcales</taxon>
        <taxon>Microbacteriaceae</taxon>
        <taxon>Leifsonia</taxon>
    </lineage>
</organism>
<reference evidence="1" key="1">
    <citation type="submission" date="2023-03" db="EMBL/GenBank/DDBJ databases">
        <title>MT1 and MT2 Draft Genomes of Novel Species.</title>
        <authorList>
            <person name="Venkateswaran K."/>
        </authorList>
    </citation>
    <scope>NUCLEOTIDE SEQUENCE</scope>
    <source>
        <strain evidence="1">F6_8S_P_1A</strain>
    </source>
</reference>
<dbReference type="SUPFAM" id="SSF47413">
    <property type="entry name" value="lambda repressor-like DNA-binding domains"/>
    <property type="match status" value="1"/>
</dbReference>
<accession>A0ABT8J086</accession>
<keyword evidence="2" id="KW-1185">Reference proteome</keyword>
<sequence length="80" mass="8541">MASVIRIRPGLLARLRETRMIPSEEAQARLIGVDRGTLRRVDAGSQPSGSFMAGLCEAFGLGLGEAFEVVPETAEQRVAA</sequence>
<dbReference type="Gene3D" id="1.10.260.40">
    <property type="entry name" value="lambda repressor-like DNA-binding domains"/>
    <property type="match status" value="1"/>
</dbReference>
<dbReference type="Proteomes" id="UP001174210">
    <property type="component" value="Unassembled WGS sequence"/>
</dbReference>
<dbReference type="EMBL" id="JAROCB010000004">
    <property type="protein sequence ID" value="MDN4598489.1"/>
    <property type="molecule type" value="Genomic_DNA"/>
</dbReference>
<evidence type="ECO:0008006" key="3">
    <source>
        <dbReference type="Google" id="ProtNLM"/>
    </source>
</evidence>
<evidence type="ECO:0000313" key="1">
    <source>
        <dbReference type="EMBL" id="MDN4598489.1"/>
    </source>
</evidence>
<name>A0ABT8J086_9MICO</name>
<gene>
    <name evidence="1" type="ORF">P5G59_15150</name>
</gene>
<protein>
    <recommendedName>
        <fullName evidence="3">HTH cro/C1-type domain-containing protein</fullName>
    </recommendedName>
</protein>
<proteinExistence type="predicted"/>
<evidence type="ECO:0000313" key="2">
    <source>
        <dbReference type="Proteomes" id="UP001174210"/>
    </source>
</evidence>